<dbReference type="EMBL" id="JQ844261">
    <property type="protein sequence ID" value="AGS53938.1"/>
    <property type="molecule type" value="Genomic_DNA"/>
</dbReference>
<name>A0A806K1Y3_9BACT</name>
<protein>
    <submittedName>
        <fullName evidence="1">Uncharacterized protein</fullName>
    </submittedName>
</protein>
<evidence type="ECO:0000313" key="1">
    <source>
        <dbReference type="EMBL" id="AGS53938.1"/>
    </source>
</evidence>
<dbReference type="AlphaFoldDB" id="A0A806K1Y3"/>
<accession>A0A806K1Y3</accession>
<proteinExistence type="predicted"/>
<reference evidence="1" key="1">
    <citation type="submission" date="2012-03" db="EMBL/GenBank/DDBJ databases">
        <title>Functional metagenomics reveals considerable lignocellulase gene clusters in the gut microbiome of a wood-feeding higher termite.</title>
        <authorList>
            <person name="Liu N."/>
        </authorList>
    </citation>
    <scope>NUCLEOTIDE SEQUENCE</scope>
</reference>
<sequence length="70" mass="7647">MKTDEKAPDYLTLEVKGTDGVWGVIHAMPRDFTTGSKGFFGVGKLVNPENPLARYQVNVNIALIGSKPKK</sequence>
<organism evidence="1">
    <name type="scientific">uncultured bacterium contig00087</name>
    <dbReference type="NCBI Taxonomy" id="1181560"/>
    <lineage>
        <taxon>Bacteria</taxon>
        <taxon>environmental samples</taxon>
    </lineage>
</organism>